<evidence type="ECO:0000313" key="15">
    <source>
        <dbReference type="Proteomes" id="UP001418222"/>
    </source>
</evidence>
<dbReference type="Gene3D" id="1.10.340.70">
    <property type="match status" value="1"/>
</dbReference>
<dbReference type="InterPro" id="IPR043128">
    <property type="entry name" value="Rev_trsase/Diguanyl_cyclase"/>
</dbReference>
<sequence>MSDEGGPRWSDSAMTCDGGRAITAKSGGTSAGGADGDCTKRDGGGSSRDTSCGRKATVRFLMWWRSASAFRRRVSMELIISRSLDWMATASATINLTTGWSSSKPGHRSATLSPVDPSFIIPSVDPLPHTPDSQDHSISENSSPDPSFPSTHITILSPDPLLHIGSTLPRPGSTYTWLDLPFSSSISPFTAKDSHRHRCHAAGSISNRRSTHPDPSSSLGADSPLLFAPRRVPRSGSGRPDFSLRRSLMGDQGDQPRDDQALWAAINGITAQLAALTAALGNPQPPPPADPAPAAAPPVDAFFGRQYHRGRTAPPRPATSLSDSSSEDDYHAGAEPPPWRNPPPPQQHGYRMRADIPPFFGNLGIEDFLDWLSEVERFFEMAELDEHRQVKMVAYRLKSGAAVWWDQLQLNRQRQGKAPVRTWLKMKKMLRNRFLPPDYDQHLFQFYQSCSQGSRTVTEYLAEICRLADRNGLTESDGQRVTRFLHGLCPSLREKIGLHVLRTVDEAYNMALKAELMETSAAPAARSASRRSWSDASGSHTRDSTSREVPATPSAPKGRAPDRAPPGTCFKCHQPGHFASRCPLLRQPVHAVTQDEDQEDDSGEADEVIDGFDEDGDFAACVVRRLLLAPRVDEHAQRSNVFRSYCTIKGKICDVLIDNGSCENFVASRLVTYLHLPTEPHPHPYSIGWIQKGPSVRVTHRSHVPVAMGKHYLADIWCDVVEMDASHLLLGRPWQYDTDVVYKGRDNIYSFTWAGKKIQIVARVGDKPAAIPPTDKGRSLLVMHDDTSRFERDVAEAKEVVALVPYGLFATNVWEMDAAPPDIQTLLHEFRAITTEDLPDHPPPLRDIQHQIDLIPGASLPNLPHYRMNPKEHDVLRTKVEELLQKGFISESLSPCGVPALLVPKKDGSWRMCVDSRAINRITIKYSFPIPRLDDMLDMLDGSQLFSKIDLRSGYHQIRIKPGDEWKTAFKTPDGLFEWKVMPFGLSNAPSTFMRLMTQVLRPFLGKSVVVYFDDILIFSKTREEHLSHVRAVLEVLAENKLFIYLKKCTFLAPRLNFLGFVVGADGIQVDEEKIQAIRDWPAPASLSELRSFHGLATFYRRFIRDFSTISAPMTDCLKKGRFLWGDEADRSFQLLKQKLSSAPVLALPSFDKLFEVHSDASGVGIGAVLSQDKRPVAFFSEKLSDARRKWSAYDQEFYAVVRALKHWEHYLLHKEFILYTDHQALKFIHSQKRMDGMHLRWTTYLQRFPYIIHHKPGSSNVVADALSRRSCLLTTLQHEIIGFDILAESYVDDPDFKDTWSACSRGGSHGGFLILEGFLLKDNRLCIPRSSLREKLIRDLHGGGLSGHLGRDKTLASLHERYFWPQLAKDVGNFVRKCYVCQQFKGQAHNTGLYSPLPVPSGVWEDLSMDFVLGLPRTQRGVDSVFVVVDRFSKMAHFLPCRKTSDASHIARLFFREVVRLHGVPTTITSDRDPKFLGHFWTMLWKMFDTSLQFSSSAHPQTDGQTEVVNKTLGNLVRCICQDRPRQWDFALAQAEFAYNNAVHRSTGRTPFSIVYTKAPRHALDLARLPAAPSSATQLAEEARDIQTETRLKLLESNAKYKAIADKHRREQIFQVGDLVMVFLRKERLPAGPHHKLMPKKFGPFPIVRKINDNAYVVDLPPEFNISKTFNVSDLSPFYPDVPLYADHSRSSASHVEENDAEYGAANTVSDEARAEPGIAWLEKFDPLWMPRTV</sequence>
<gene>
    <name evidence="14" type="ORF">KSP39_PZI006421</name>
</gene>
<feature type="compositionally biased region" description="Pro residues" evidence="10">
    <location>
        <begin position="283"/>
        <end position="296"/>
    </location>
</feature>
<dbReference type="CDD" id="cd00303">
    <property type="entry name" value="retropepsin_like"/>
    <property type="match status" value="1"/>
</dbReference>
<evidence type="ECO:0000259" key="12">
    <source>
        <dbReference type="PROSITE" id="PS50878"/>
    </source>
</evidence>
<evidence type="ECO:0000256" key="6">
    <source>
        <dbReference type="ARBA" id="ARBA00022759"/>
    </source>
</evidence>
<dbReference type="InterPro" id="IPR000477">
    <property type="entry name" value="RT_dom"/>
</dbReference>
<evidence type="ECO:0000256" key="2">
    <source>
        <dbReference type="ARBA" id="ARBA00022670"/>
    </source>
</evidence>
<evidence type="ECO:0000256" key="9">
    <source>
        <dbReference type="PROSITE-ProRule" id="PRU00047"/>
    </source>
</evidence>
<dbReference type="Gene3D" id="3.30.70.270">
    <property type="match status" value="2"/>
</dbReference>
<dbReference type="Pfam" id="PF17921">
    <property type="entry name" value="Integrase_H2C2"/>
    <property type="match status" value="1"/>
</dbReference>
<name>A0AAP0GA07_9ASPA</name>
<keyword evidence="2" id="KW-0645">Protease</keyword>
<feature type="domain" description="CCHC-type" evidence="11">
    <location>
        <begin position="569"/>
        <end position="583"/>
    </location>
</feature>
<keyword evidence="9" id="KW-0862">Zinc</keyword>
<evidence type="ECO:0000313" key="14">
    <source>
        <dbReference type="EMBL" id="KAK8946908.1"/>
    </source>
</evidence>
<dbReference type="InterPro" id="IPR021109">
    <property type="entry name" value="Peptidase_aspartic_dom_sf"/>
</dbReference>
<dbReference type="GO" id="GO:0004519">
    <property type="term" value="F:endonuclease activity"/>
    <property type="evidence" value="ECO:0007669"/>
    <property type="project" value="UniProtKB-KW"/>
</dbReference>
<keyword evidence="9" id="KW-0863">Zinc-finger</keyword>
<evidence type="ECO:0000256" key="8">
    <source>
        <dbReference type="ARBA" id="ARBA00022918"/>
    </source>
</evidence>
<evidence type="ECO:0000256" key="1">
    <source>
        <dbReference type="ARBA" id="ARBA00012493"/>
    </source>
</evidence>
<keyword evidence="15" id="KW-1185">Reference proteome</keyword>
<dbReference type="GO" id="GO:0003964">
    <property type="term" value="F:RNA-directed DNA polymerase activity"/>
    <property type="evidence" value="ECO:0007669"/>
    <property type="project" value="UniProtKB-KW"/>
</dbReference>
<keyword evidence="6" id="KW-0255">Endonuclease</keyword>
<feature type="compositionally biased region" description="Low complexity" evidence="10">
    <location>
        <begin position="520"/>
        <end position="539"/>
    </location>
</feature>
<organism evidence="14 15">
    <name type="scientific">Platanthera zijinensis</name>
    <dbReference type="NCBI Taxonomy" id="2320716"/>
    <lineage>
        <taxon>Eukaryota</taxon>
        <taxon>Viridiplantae</taxon>
        <taxon>Streptophyta</taxon>
        <taxon>Embryophyta</taxon>
        <taxon>Tracheophyta</taxon>
        <taxon>Spermatophyta</taxon>
        <taxon>Magnoliopsida</taxon>
        <taxon>Liliopsida</taxon>
        <taxon>Asparagales</taxon>
        <taxon>Orchidaceae</taxon>
        <taxon>Orchidoideae</taxon>
        <taxon>Orchideae</taxon>
        <taxon>Orchidinae</taxon>
        <taxon>Platanthera</taxon>
    </lineage>
</organism>
<dbReference type="InterPro" id="IPR036875">
    <property type="entry name" value="Znf_CCHC_sf"/>
</dbReference>
<feature type="compositionally biased region" description="Pro residues" evidence="10">
    <location>
        <begin position="335"/>
        <end position="346"/>
    </location>
</feature>
<dbReference type="FunFam" id="3.30.70.270:FF:000020">
    <property type="entry name" value="Transposon Tf2-6 polyprotein-like Protein"/>
    <property type="match status" value="1"/>
</dbReference>
<dbReference type="Gene3D" id="2.40.70.10">
    <property type="entry name" value="Acid Proteases"/>
    <property type="match status" value="1"/>
</dbReference>
<keyword evidence="7" id="KW-0378">Hydrolase</keyword>
<reference evidence="14 15" key="1">
    <citation type="journal article" date="2022" name="Nat. Plants">
        <title>Genomes of leafy and leafless Platanthera orchids illuminate the evolution of mycoheterotrophy.</title>
        <authorList>
            <person name="Li M.H."/>
            <person name="Liu K.W."/>
            <person name="Li Z."/>
            <person name="Lu H.C."/>
            <person name="Ye Q.L."/>
            <person name="Zhang D."/>
            <person name="Wang J.Y."/>
            <person name="Li Y.F."/>
            <person name="Zhong Z.M."/>
            <person name="Liu X."/>
            <person name="Yu X."/>
            <person name="Liu D.K."/>
            <person name="Tu X.D."/>
            <person name="Liu B."/>
            <person name="Hao Y."/>
            <person name="Liao X.Y."/>
            <person name="Jiang Y.T."/>
            <person name="Sun W.H."/>
            <person name="Chen J."/>
            <person name="Chen Y.Q."/>
            <person name="Ai Y."/>
            <person name="Zhai J.W."/>
            <person name="Wu S.S."/>
            <person name="Zhou Z."/>
            <person name="Hsiao Y.Y."/>
            <person name="Wu W.L."/>
            <person name="Chen Y.Y."/>
            <person name="Lin Y.F."/>
            <person name="Hsu J.L."/>
            <person name="Li C.Y."/>
            <person name="Wang Z.W."/>
            <person name="Zhao X."/>
            <person name="Zhong W.Y."/>
            <person name="Ma X.K."/>
            <person name="Ma L."/>
            <person name="Huang J."/>
            <person name="Chen G.Z."/>
            <person name="Huang M.Z."/>
            <person name="Huang L."/>
            <person name="Peng D.H."/>
            <person name="Luo Y.B."/>
            <person name="Zou S.Q."/>
            <person name="Chen S.P."/>
            <person name="Lan S."/>
            <person name="Tsai W.C."/>
            <person name="Van de Peer Y."/>
            <person name="Liu Z.J."/>
        </authorList>
    </citation>
    <scope>NUCLEOTIDE SEQUENCE [LARGE SCALE GENOMIC DNA]</scope>
    <source>
        <strain evidence="14">Lor287</strain>
    </source>
</reference>
<dbReference type="GO" id="GO:0003676">
    <property type="term" value="F:nucleic acid binding"/>
    <property type="evidence" value="ECO:0007669"/>
    <property type="project" value="InterPro"/>
</dbReference>
<dbReference type="Pfam" id="PF03732">
    <property type="entry name" value="Retrotrans_gag"/>
    <property type="match status" value="1"/>
</dbReference>
<evidence type="ECO:0000256" key="4">
    <source>
        <dbReference type="ARBA" id="ARBA00022695"/>
    </source>
</evidence>
<dbReference type="InterPro" id="IPR041373">
    <property type="entry name" value="RT_RNaseH"/>
</dbReference>
<protein>
    <recommendedName>
        <fullName evidence="1">RNA-directed DNA polymerase</fullName>
        <ecNumber evidence="1">2.7.7.49</ecNumber>
    </recommendedName>
</protein>
<dbReference type="SUPFAM" id="SSF57756">
    <property type="entry name" value="Retrovirus zinc finger-like domains"/>
    <property type="match status" value="1"/>
</dbReference>
<dbReference type="GO" id="GO:0008270">
    <property type="term" value="F:zinc ion binding"/>
    <property type="evidence" value="ECO:0007669"/>
    <property type="project" value="UniProtKB-KW"/>
</dbReference>
<dbReference type="InterPro" id="IPR043502">
    <property type="entry name" value="DNA/RNA_pol_sf"/>
</dbReference>
<feature type="domain" description="Reverse transcriptase" evidence="12">
    <location>
        <begin position="884"/>
        <end position="1063"/>
    </location>
</feature>
<feature type="region of interest" description="Disordered" evidence="10">
    <location>
        <begin position="120"/>
        <end position="151"/>
    </location>
</feature>
<proteinExistence type="predicted"/>
<dbReference type="InterPro" id="IPR001584">
    <property type="entry name" value="Integrase_cat-core"/>
</dbReference>
<dbReference type="Gene3D" id="3.30.420.10">
    <property type="entry name" value="Ribonuclease H-like superfamily/Ribonuclease H"/>
    <property type="match status" value="1"/>
</dbReference>
<dbReference type="GO" id="GO:0008233">
    <property type="term" value="F:peptidase activity"/>
    <property type="evidence" value="ECO:0007669"/>
    <property type="project" value="UniProtKB-KW"/>
</dbReference>
<evidence type="ECO:0000259" key="11">
    <source>
        <dbReference type="PROSITE" id="PS50158"/>
    </source>
</evidence>
<dbReference type="InterPro" id="IPR012337">
    <property type="entry name" value="RNaseH-like_sf"/>
</dbReference>
<dbReference type="FunFam" id="3.10.10.10:FF:000007">
    <property type="entry name" value="Retrovirus-related Pol polyprotein from transposon 17.6-like Protein"/>
    <property type="match status" value="1"/>
</dbReference>
<dbReference type="GO" id="GO:0015074">
    <property type="term" value="P:DNA integration"/>
    <property type="evidence" value="ECO:0007669"/>
    <property type="project" value="InterPro"/>
</dbReference>
<dbReference type="PROSITE" id="PS50994">
    <property type="entry name" value="INTEGRASE"/>
    <property type="match status" value="1"/>
</dbReference>
<dbReference type="PROSITE" id="PS50158">
    <property type="entry name" value="ZF_CCHC"/>
    <property type="match status" value="1"/>
</dbReference>
<evidence type="ECO:0000256" key="7">
    <source>
        <dbReference type="ARBA" id="ARBA00022801"/>
    </source>
</evidence>
<dbReference type="InterPro" id="IPR001878">
    <property type="entry name" value="Znf_CCHC"/>
</dbReference>
<dbReference type="EMBL" id="JBBWWQ010000005">
    <property type="protein sequence ID" value="KAK8946908.1"/>
    <property type="molecule type" value="Genomic_DNA"/>
</dbReference>
<feature type="domain" description="Integrase catalytic" evidence="13">
    <location>
        <begin position="1395"/>
        <end position="1560"/>
    </location>
</feature>
<dbReference type="InterPro" id="IPR041588">
    <property type="entry name" value="Integrase_H2C2"/>
</dbReference>
<dbReference type="PANTHER" id="PTHR35046">
    <property type="entry name" value="ZINC KNUCKLE (CCHC-TYPE) FAMILY PROTEIN"/>
    <property type="match status" value="1"/>
</dbReference>
<dbReference type="Gene3D" id="3.10.10.10">
    <property type="entry name" value="HIV Type 1 Reverse Transcriptase, subunit A, domain 1"/>
    <property type="match status" value="1"/>
</dbReference>
<evidence type="ECO:0000259" key="13">
    <source>
        <dbReference type="PROSITE" id="PS50994"/>
    </source>
</evidence>
<keyword evidence="4" id="KW-0548">Nucleotidyltransferase</keyword>
<dbReference type="InterPro" id="IPR056924">
    <property type="entry name" value="SH3_Tf2-1"/>
</dbReference>
<feature type="region of interest" description="Disordered" evidence="10">
    <location>
        <begin position="189"/>
        <end position="256"/>
    </location>
</feature>
<dbReference type="InterPro" id="IPR036397">
    <property type="entry name" value="RNaseH_sf"/>
</dbReference>
<dbReference type="SMART" id="SM00343">
    <property type="entry name" value="ZnF_C2HC"/>
    <property type="match status" value="1"/>
</dbReference>
<dbReference type="Gene3D" id="4.10.60.10">
    <property type="entry name" value="Zinc finger, CCHC-type"/>
    <property type="match status" value="1"/>
</dbReference>
<dbReference type="FunFam" id="1.10.340.70:FF:000001">
    <property type="entry name" value="Retrovirus-related Pol polyprotein from transposon gypsy-like Protein"/>
    <property type="match status" value="1"/>
</dbReference>
<dbReference type="PROSITE" id="PS50878">
    <property type="entry name" value="RT_POL"/>
    <property type="match status" value="1"/>
</dbReference>
<keyword evidence="5" id="KW-0540">Nuclease</keyword>
<dbReference type="Pfam" id="PF17917">
    <property type="entry name" value="RT_RNaseH"/>
    <property type="match status" value="1"/>
</dbReference>
<accession>A0AAP0GA07</accession>
<dbReference type="EC" id="2.7.7.49" evidence="1"/>
<dbReference type="Pfam" id="PF00078">
    <property type="entry name" value="RVT_1"/>
    <property type="match status" value="1"/>
</dbReference>
<keyword evidence="8" id="KW-0695">RNA-directed DNA polymerase</keyword>
<dbReference type="SUPFAM" id="SSF56672">
    <property type="entry name" value="DNA/RNA polymerases"/>
    <property type="match status" value="1"/>
</dbReference>
<comment type="caution">
    <text evidence="14">The sequence shown here is derived from an EMBL/GenBank/DDBJ whole genome shotgun (WGS) entry which is preliminary data.</text>
</comment>
<dbReference type="InterPro" id="IPR005162">
    <property type="entry name" value="Retrotrans_gag_dom"/>
</dbReference>
<feature type="compositionally biased region" description="Polar residues" evidence="10">
    <location>
        <begin position="139"/>
        <end position="151"/>
    </location>
</feature>
<dbReference type="SUPFAM" id="SSF53098">
    <property type="entry name" value="Ribonuclease H-like"/>
    <property type="match status" value="1"/>
</dbReference>
<dbReference type="PANTHER" id="PTHR35046:SF26">
    <property type="entry name" value="RNA-DIRECTED DNA POLYMERASE"/>
    <property type="match status" value="1"/>
</dbReference>
<dbReference type="CDD" id="cd01647">
    <property type="entry name" value="RT_LTR"/>
    <property type="match status" value="1"/>
</dbReference>
<dbReference type="Proteomes" id="UP001418222">
    <property type="component" value="Unassembled WGS sequence"/>
</dbReference>
<feature type="region of interest" description="Disordered" evidence="10">
    <location>
        <begin position="520"/>
        <end position="566"/>
    </location>
</feature>
<dbReference type="GO" id="GO:0006508">
    <property type="term" value="P:proteolysis"/>
    <property type="evidence" value="ECO:0007669"/>
    <property type="project" value="UniProtKB-KW"/>
</dbReference>
<dbReference type="CDD" id="cd09274">
    <property type="entry name" value="RNase_HI_RT_Ty3"/>
    <property type="match status" value="1"/>
</dbReference>
<feature type="region of interest" description="Disordered" evidence="10">
    <location>
        <begin position="1"/>
        <end position="51"/>
    </location>
</feature>
<feature type="compositionally biased region" description="Polar residues" evidence="10">
    <location>
        <begin position="204"/>
        <end position="220"/>
    </location>
</feature>
<dbReference type="Pfam" id="PF24626">
    <property type="entry name" value="SH3_Tf2-1"/>
    <property type="match status" value="1"/>
</dbReference>
<keyword evidence="3" id="KW-0808">Transferase</keyword>
<feature type="region of interest" description="Disordered" evidence="10">
    <location>
        <begin position="279"/>
        <end position="351"/>
    </location>
</feature>
<keyword evidence="9" id="KW-0479">Metal-binding</keyword>
<evidence type="ECO:0000256" key="3">
    <source>
        <dbReference type="ARBA" id="ARBA00022679"/>
    </source>
</evidence>
<evidence type="ECO:0000256" key="10">
    <source>
        <dbReference type="SAM" id="MobiDB-lite"/>
    </source>
</evidence>
<evidence type="ECO:0000256" key="5">
    <source>
        <dbReference type="ARBA" id="ARBA00022722"/>
    </source>
</evidence>